<dbReference type="STRING" id="52560.SAMN04488082_102126"/>
<protein>
    <recommendedName>
        <fullName evidence="2">asparagine synthase (glutamine-hydrolyzing)</fullName>
        <ecNumber evidence="2">6.3.5.4</ecNumber>
    </recommendedName>
</protein>
<keyword evidence="5" id="KW-0808">Transferase</keyword>
<keyword evidence="6" id="KW-1185">Reference proteome</keyword>
<feature type="domain" description="Glutamine amidotransferase type-2" evidence="4">
    <location>
        <begin position="16"/>
        <end position="90"/>
    </location>
</feature>
<evidence type="ECO:0000256" key="1">
    <source>
        <dbReference type="ARBA" id="ARBA00005187"/>
    </source>
</evidence>
<dbReference type="Proteomes" id="UP000198635">
    <property type="component" value="Unassembled WGS sequence"/>
</dbReference>
<dbReference type="InterPro" id="IPR051786">
    <property type="entry name" value="ASN_synthetase/amidase"/>
</dbReference>
<evidence type="ECO:0000256" key="3">
    <source>
        <dbReference type="ARBA" id="ARBA00048741"/>
    </source>
</evidence>
<dbReference type="InterPro" id="IPR014729">
    <property type="entry name" value="Rossmann-like_a/b/a_fold"/>
</dbReference>
<organism evidence="5 6">
    <name type="scientific">Desulfomicrobium apsheronum</name>
    <dbReference type="NCBI Taxonomy" id="52560"/>
    <lineage>
        <taxon>Bacteria</taxon>
        <taxon>Pseudomonadati</taxon>
        <taxon>Thermodesulfobacteriota</taxon>
        <taxon>Desulfovibrionia</taxon>
        <taxon>Desulfovibrionales</taxon>
        <taxon>Desulfomicrobiaceae</taxon>
        <taxon>Desulfomicrobium</taxon>
    </lineage>
</organism>
<dbReference type="Pfam" id="PF13537">
    <property type="entry name" value="GATase_7"/>
    <property type="match status" value="1"/>
</dbReference>
<dbReference type="GO" id="GO:0004066">
    <property type="term" value="F:asparagine synthase (glutamine-hydrolyzing) activity"/>
    <property type="evidence" value="ECO:0007669"/>
    <property type="project" value="UniProtKB-EC"/>
</dbReference>
<dbReference type="OrthoDB" id="4897717at2"/>
<evidence type="ECO:0000256" key="2">
    <source>
        <dbReference type="ARBA" id="ARBA00012737"/>
    </source>
</evidence>
<dbReference type="Gene3D" id="3.40.50.620">
    <property type="entry name" value="HUPs"/>
    <property type="match status" value="1"/>
</dbReference>
<comment type="catalytic activity">
    <reaction evidence="3">
        <text>L-aspartate + L-glutamine + ATP + H2O = L-asparagine + L-glutamate + AMP + diphosphate + H(+)</text>
        <dbReference type="Rhea" id="RHEA:12228"/>
        <dbReference type="ChEBI" id="CHEBI:15377"/>
        <dbReference type="ChEBI" id="CHEBI:15378"/>
        <dbReference type="ChEBI" id="CHEBI:29985"/>
        <dbReference type="ChEBI" id="CHEBI:29991"/>
        <dbReference type="ChEBI" id="CHEBI:30616"/>
        <dbReference type="ChEBI" id="CHEBI:33019"/>
        <dbReference type="ChEBI" id="CHEBI:58048"/>
        <dbReference type="ChEBI" id="CHEBI:58359"/>
        <dbReference type="ChEBI" id="CHEBI:456215"/>
        <dbReference type="EC" id="6.3.5.4"/>
    </reaction>
</comment>
<evidence type="ECO:0000313" key="5">
    <source>
        <dbReference type="EMBL" id="SFJ25429.1"/>
    </source>
</evidence>
<dbReference type="SUPFAM" id="SSF56235">
    <property type="entry name" value="N-terminal nucleophile aminohydrolases (Ntn hydrolases)"/>
    <property type="match status" value="1"/>
</dbReference>
<accession>A0A1I3PVE1</accession>
<dbReference type="GO" id="GO:0016740">
    <property type="term" value="F:transferase activity"/>
    <property type="evidence" value="ECO:0007669"/>
    <property type="project" value="UniProtKB-KW"/>
</dbReference>
<dbReference type="InterPro" id="IPR017932">
    <property type="entry name" value="GATase_2_dom"/>
</dbReference>
<dbReference type="SUPFAM" id="SSF52402">
    <property type="entry name" value="Adenine nucleotide alpha hydrolases-like"/>
    <property type="match status" value="1"/>
</dbReference>
<dbReference type="Gene3D" id="3.60.20.10">
    <property type="entry name" value="Glutamine Phosphoribosylpyrophosphate, subunit 1, domain 1"/>
    <property type="match status" value="1"/>
</dbReference>
<reference evidence="6" key="1">
    <citation type="submission" date="2016-10" db="EMBL/GenBank/DDBJ databases">
        <authorList>
            <person name="Varghese N."/>
            <person name="Submissions S."/>
        </authorList>
    </citation>
    <scope>NUCLEOTIDE SEQUENCE [LARGE SCALE GENOMIC DNA]</scope>
    <source>
        <strain evidence="6">DSM 5918</strain>
    </source>
</reference>
<dbReference type="AlphaFoldDB" id="A0A1I3PVE1"/>
<proteinExistence type="predicted"/>
<dbReference type="PANTHER" id="PTHR43284:SF1">
    <property type="entry name" value="ASPARAGINE SYNTHETASE"/>
    <property type="match status" value="1"/>
</dbReference>
<dbReference type="InterPro" id="IPR029055">
    <property type="entry name" value="Ntn_hydrolases_N"/>
</dbReference>
<dbReference type="EMBL" id="FORX01000002">
    <property type="protein sequence ID" value="SFJ25429.1"/>
    <property type="molecule type" value="Genomic_DNA"/>
</dbReference>
<keyword evidence="5" id="KW-0315">Glutamine amidotransferase</keyword>
<gene>
    <name evidence="5" type="ORF">SAMN04488082_102126</name>
</gene>
<dbReference type="RefSeq" id="WP_092372607.1">
    <property type="nucleotide sequence ID" value="NZ_FORX01000002.1"/>
</dbReference>
<dbReference type="EC" id="6.3.5.4" evidence="2"/>
<dbReference type="PANTHER" id="PTHR43284">
    <property type="entry name" value="ASPARAGINE SYNTHETASE (GLUTAMINE-HYDROLYZING)"/>
    <property type="match status" value="1"/>
</dbReference>
<sequence length="506" mass="58402">MNDNKIILGSNFPAEVFATKTDAGIKIQGQRKWFWGYKINSGIHADGAFIQWDFENGRLELVADRYGIMPFYYYFDGSDLGFSSSVQNLVERYSASDIDYQALSVFLRLGNYIGDSTAFCNIKRVRPFSRYAFDKNGLNIEESKINVQICQLDRDSAIKHYATIFQNSMDRFAQVAEKNVVVPLSGGKDSRHILLSLLKAGCRPNFCITVDDISRKYEQEVLVAQNICALSGLKHVEIIQNMSCYDAEIKKNELTGYSTFDHGLFVTLRDYLDTQNLDFIFDGLAGDVLSQSSFLNNTNTDYFISKNYDALANEILGSEGYYPDMLSSSLYAKVSREVAMITLIDEFKKYSEYPNPVGQFYFWNRTRRSISLNPILVLGHKKHVFFPYLDASVYDFLISLPVEYVLDKSFHTMAISYAFPNFNHILYSSISREKKIPFMYVFQNVIKNLFLVFKNQKFDHAIKYNFILLRSLKALLLKSYYSVYFYIMKVNIYVLKLLEISNKNKM</sequence>
<comment type="pathway">
    <text evidence="1">Amino-acid biosynthesis; L-asparagine biosynthesis; L-asparagine from L-aspartate (L-Gln route): step 1/1.</text>
</comment>
<evidence type="ECO:0000259" key="4">
    <source>
        <dbReference type="Pfam" id="PF13537"/>
    </source>
</evidence>
<name>A0A1I3PVE1_9BACT</name>
<evidence type="ECO:0000313" key="6">
    <source>
        <dbReference type="Proteomes" id="UP000198635"/>
    </source>
</evidence>